<keyword evidence="2" id="KW-1185">Reference proteome</keyword>
<protein>
    <submittedName>
        <fullName evidence="1">Uncharacterized protein</fullName>
    </submittedName>
</protein>
<dbReference type="EMBL" id="MJEH01000064">
    <property type="protein sequence ID" value="OEH91062.1"/>
    <property type="molecule type" value="Genomic_DNA"/>
</dbReference>
<comment type="caution">
    <text evidence="1">The sequence shown here is derived from an EMBL/GenBank/DDBJ whole genome shotgun (WGS) entry which is preliminary data.</text>
</comment>
<name>A0A1E5LAD3_9BACI</name>
<dbReference type="OrthoDB" id="525039at2"/>
<reference evidence="1 2" key="1">
    <citation type="submission" date="2016-08" db="EMBL/GenBank/DDBJ databases">
        <title>Genome of Bacillus solimangrovi GH2-4.</title>
        <authorList>
            <person name="Lim S."/>
            <person name="Kim B.-C."/>
        </authorList>
    </citation>
    <scope>NUCLEOTIDE SEQUENCE [LARGE SCALE GENOMIC DNA]</scope>
    <source>
        <strain evidence="1 2">GH2-4</strain>
    </source>
</reference>
<dbReference type="RefSeq" id="WP_069718829.1">
    <property type="nucleotide sequence ID" value="NZ_MJEH01000064.1"/>
</dbReference>
<proteinExistence type="predicted"/>
<dbReference type="STRING" id="1305675.BFG57_06730"/>
<organism evidence="1 2">
    <name type="scientific">Bacillus solimangrovi</name>
    <dbReference type="NCBI Taxonomy" id="1305675"/>
    <lineage>
        <taxon>Bacteria</taxon>
        <taxon>Bacillati</taxon>
        <taxon>Bacillota</taxon>
        <taxon>Bacilli</taxon>
        <taxon>Bacillales</taxon>
        <taxon>Bacillaceae</taxon>
        <taxon>Bacillus</taxon>
    </lineage>
</organism>
<accession>A0A1E5LAD3</accession>
<sequence>MNLSIKDITTNREQLQIQDDMEIIQVDESNEANEELINEQINYIANTPIEIEFPQKKRKAPIQAVGLTKNGNMSVADDAIVVGWYKTAAKNTYLNYCK</sequence>
<dbReference type="Proteomes" id="UP000095209">
    <property type="component" value="Unassembled WGS sequence"/>
</dbReference>
<evidence type="ECO:0000313" key="1">
    <source>
        <dbReference type="EMBL" id="OEH91062.1"/>
    </source>
</evidence>
<dbReference type="AlphaFoldDB" id="A0A1E5LAD3"/>
<evidence type="ECO:0000313" key="2">
    <source>
        <dbReference type="Proteomes" id="UP000095209"/>
    </source>
</evidence>
<gene>
    <name evidence="1" type="ORF">BFG57_06730</name>
</gene>